<keyword evidence="1" id="KW-0732">Signal</keyword>
<evidence type="ECO:0000256" key="1">
    <source>
        <dbReference type="SAM" id="SignalP"/>
    </source>
</evidence>
<dbReference type="Gene3D" id="2.40.230.20">
    <property type="entry name" value="Nucleoside-specific channel-forming protein, Tsx-like"/>
    <property type="match status" value="1"/>
</dbReference>
<name>A0A8B6XCT6_9BURK</name>
<dbReference type="RefSeq" id="WP_156924506.1">
    <property type="nucleotide sequence ID" value="NZ_KI519499.1"/>
</dbReference>
<feature type="chain" id="PRO_5034289613" evidence="1">
    <location>
        <begin position="33"/>
        <end position="291"/>
    </location>
</feature>
<evidence type="ECO:0000313" key="3">
    <source>
        <dbReference type="RefSeq" id="WP_156924506.1"/>
    </source>
</evidence>
<sequence length="291" mass="31501">MISTRGAAHAGMKAIRIAAAVALACAAGAASAADWSDTFIGYTYGPQFRQPGSDAFVTKNIFTLQHVSGYKYGTNFFNVDMLKSDTNNRAKGPTIGSPSERGAQEVYVTYNTLLSFNKLTNSTSFSAGPIADVGLQLGFDFNSMNDTFGAGLFKKIAGPKVTFAVPGLLQLGLLYYKEDNNNGFSGKNIDFDPALRLNAVWSFNFDAGLPTVFKGWATYTGEKGQNTLPETWFETFYMVDVGTLASQPKTFYAGVGYQYINHKFGANVDSSGNPMPGRKVSSPMFRVEAHF</sequence>
<dbReference type="AlphaFoldDB" id="A0A8B6XCT6"/>
<organism evidence="2 3">
    <name type="scientific">Derxia gummosa DSM 723</name>
    <dbReference type="NCBI Taxonomy" id="1121388"/>
    <lineage>
        <taxon>Bacteria</taxon>
        <taxon>Pseudomonadati</taxon>
        <taxon>Pseudomonadota</taxon>
        <taxon>Betaproteobacteria</taxon>
        <taxon>Burkholderiales</taxon>
        <taxon>Alcaligenaceae</taxon>
        <taxon>Derxia</taxon>
    </lineage>
</organism>
<feature type="signal peptide" evidence="1">
    <location>
        <begin position="1"/>
        <end position="32"/>
    </location>
</feature>
<keyword evidence="2" id="KW-1185">Reference proteome</keyword>
<proteinExistence type="predicted"/>
<accession>A0A8B6XCT6</accession>
<reference evidence="3" key="1">
    <citation type="submission" date="2025-08" db="UniProtKB">
        <authorList>
            <consortium name="RefSeq"/>
        </authorList>
    </citation>
    <scope>IDENTIFICATION</scope>
</reference>
<dbReference type="SUPFAM" id="SSF111364">
    <property type="entry name" value="Tsx-like channel"/>
    <property type="match status" value="1"/>
</dbReference>
<dbReference type="InterPro" id="IPR036777">
    <property type="entry name" value="Channel_Tsx-like_sf"/>
</dbReference>
<protein>
    <submittedName>
        <fullName evidence="3">Outer envelope protein</fullName>
    </submittedName>
</protein>
<dbReference type="Proteomes" id="UP000675920">
    <property type="component" value="Unplaced"/>
</dbReference>
<dbReference type="OrthoDB" id="104801at2"/>
<dbReference type="GO" id="GO:0009279">
    <property type="term" value="C:cell outer membrane"/>
    <property type="evidence" value="ECO:0007669"/>
    <property type="project" value="InterPro"/>
</dbReference>
<evidence type="ECO:0000313" key="2">
    <source>
        <dbReference type="Proteomes" id="UP000675920"/>
    </source>
</evidence>